<dbReference type="AlphaFoldDB" id="A0A365GXD4"/>
<protein>
    <submittedName>
        <fullName evidence="2">BON domain-containing protein</fullName>
    </submittedName>
</protein>
<dbReference type="OrthoDB" id="4474880at2"/>
<accession>A0A365GXD4</accession>
<evidence type="ECO:0000259" key="1">
    <source>
        <dbReference type="PROSITE" id="PS50914"/>
    </source>
</evidence>
<name>A0A365GXD4_9ACTN</name>
<dbReference type="RefSeq" id="WP_111871398.1">
    <property type="nucleotide sequence ID" value="NZ_QLYX01000018.1"/>
</dbReference>
<dbReference type="Proteomes" id="UP000251891">
    <property type="component" value="Unassembled WGS sequence"/>
</dbReference>
<dbReference type="InterPro" id="IPR007055">
    <property type="entry name" value="BON_dom"/>
</dbReference>
<keyword evidence="3" id="KW-1185">Reference proteome</keyword>
<proteinExistence type="predicted"/>
<organism evidence="2 3">
    <name type="scientific">Actinomadura craniellae</name>
    <dbReference type="NCBI Taxonomy" id="2231787"/>
    <lineage>
        <taxon>Bacteria</taxon>
        <taxon>Bacillati</taxon>
        <taxon>Actinomycetota</taxon>
        <taxon>Actinomycetes</taxon>
        <taxon>Streptosporangiales</taxon>
        <taxon>Thermomonosporaceae</taxon>
        <taxon>Actinomadura</taxon>
    </lineage>
</organism>
<evidence type="ECO:0000313" key="2">
    <source>
        <dbReference type="EMBL" id="RAY11491.1"/>
    </source>
</evidence>
<dbReference type="Pfam" id="PF04972">
    <property type="entry name" value="BON"/>
    <property type="match status" value="1"/>
</dbReference>
<dbReference type="EMBL" id="QLYX01000018">
    <property type="protein sequence ID" value="RAY11491.1"/>
    <property type="molecule type" value="Genomic_DNA"/>
</dbReference>
<sequence length="84" mass="9479">MTDNVEVPHYLAAHIQERLAERTHELGIRVDVRGEGVYLRGDVASEERRRLVEEVARTAAAGHRVHNEVTVIPVREPEGEETIS</sequence>
<dbReference type="Gene3D" id="3.30.1340.30">
    <property type="match status" value="1"/>
</dbReference>
<comment type="caution">
    <text evidence="2">The sequence shown here is derived from an EMBL/GenBank/DDBJ whole genome shotgun (WGS) entry which is preliminary data.</text>
</comment>
<evidence type="ECO:0000313" key="3">
    <source>
        <dbReference type="Proteomes" id="UP000251891"/>
    </source>
</evidence>
<feature type="domain" description="BON" evidence="1">
    <location>
        <begin position="3"/>
        <end position="73"/>
    </location>
</feature>
<reference evidence="2 3" key="1">
    <citation type="submission" date="2018-06" db="EMBL/GenBank/DDBJ databases">
        <title>Actinomadura craniellae sp. nov. isolated from marine sponge Craniella sp.</title>
        <authorList>
            <person name="Li L."/>
            <person name="Xu Q.H."/>
            <person name="Lin H.W."/>
            <person name="Lu Y.H."/>
        </authorList>
    </citation>
    <scope>NUCLEOTIDE SEQUENCE [LARGE SCALE GENOMIC DNA]</scope>
    <source>
        <strain evidence="2 3">LHW63021</strain>
    </source>
</reference>
<dbReference type="PROSITE" id="PS50914">
    <property type="entry name" value="BON"/>
    <property type="match status" value="1"/>
</dbReference>
<gene>
    <name evidence="2" type="ORF">DPM19_29740</name>
</gene>